<dbReference type="FunFam" id="3.30.160.60:FF:002402">
    <property type="entry name" value="Zinc finger protein 347"/>
    <property type="match status" value="1"/>
</dbReference>
<evidence type="ECO:0000256" key="4">
    <source>
        <dbReference type="ARBA" id="ARBA00022771"/>
    </source>
</evidence>
<keyword evidence="12" id="KW-1185">Reference proteome</keyword>
<evidence type="ECO:0000256" key="1">
    <source>
        <dbReference type="ARBA" id="ARBA00004123"/>
    </source>
</evidence>
<name>A0A4Z2C1Q2_9TELE</name>
<dbReference type="InterPro" id="IPR050589">
    <property type="entry name" value="Ikaros_C2H2-ZF"/>
</dbReference>
<evidence type="ECO:0000256" key="2">
    <source>
        <dbReference type="ARBA" id="ARBA00022723"/>
    </source>
</evidence>
<dbReference type="PROSITE" id="PS50157">
    <property type="entry name" value="ZINC_FINGER_C2H2_2"/>
    <property type="match status" value="5"/>
</dbReference>
<feature type="domain" description="C2H2-type" evidence="10">
    <location>
        <begin position="221"/>
        <end position="248"/>
    </location>
</feature>
<gene>
    <name evidence="11" type="ORF">fugu_014579</name>
</gene>
<protein>
    <recommendedName>
        <fullName evidence="10">C2H2-type domain-containing protein</fullName>
    </recommendedName>
</protein>
<evidence type="ECO:0000256" key="7">
    <source>
        <dbReference type="ARBA" id="ARBA00023242"/>
    </source>
</evidence>
<dbReference type="EMBL" id="SWLE01000007">
    <property type="protein sequence ID" value="TNM98333.1"/>
    <property type="molecule type" value="Genomic_DNA"/>
</dbReference>
<feature type="domain" description="C2H2-type" evidence="10">
    <location>
        <begin position="721"/>
        <end position="745"/>
    </location>
</feature>
<dbReference type="PROSITE" id="PS00028">
    <property type="entry name" value="ZINC_FINGER_C2H2_1"/>
    <property type="match status" value="4"/>
</dbReference>
<dbReference type="AlphaFoldDB" id="A0A4Z2C1Q2"/>
<evidence type="ECO:0000313" key="12">
    <source>
        <dbReference type="Proteomes" id="UP000516260"/>
    </source>
</evidence>
<comment type="subcellular location">
    <subcellularLocation>
        <location evidence="1">Nucleus</location>
    </subcellularLocation>
</comment>
<evidence type="ECO:0000256" key="5">
    <source>
        <dbReference type="ARBA" id="ARBA00022833"/>
    </source>
</evidence>
<organism evidence="11 12">
    <name type="scientific">Takifugu bimaculatus</name>
    <dbReference type="NCBI Taxonomy" id="433685"/>
    <lineage>
        <taxon>Eukaryota</taxon>
        <taxon>Metazoa</taxon>
        <taxon>Chordata</taxon>
        <taxon>Craniata</taxon>
        <taxon>Vertebrata</taxon>
        <taxon>Euteleostomi</taxon>
        <taxon>Actinopterygii</taxon>
        <taxon>Neopterygii</taxon>
        <taxon>Teleostei</taxon>
        <taxon>Neoteleostei</taxon>
        <taxon>Acanthomorphata</taxon>
        <taxon>Eupercaria</taxon>
        <taxon>Tetraodontiformes</taxon>
        <taxon>Tetradontoidea</taxon>
        <taxon>Tetraodontidae</taxon>
        <taxon>Takifugu</taxon>
    </lineage>
</organism>
<evidence type="ECO:0000256" key="8">
    <source>
        <dbReference type="PROSITE-ProRule" id="PRU00042"/>
    </source>
</evidence>
<dbReference type="InterPro" id="IPR036236">
    <property type="entry name" value="Znf_C2H2_sf"/>
</dbReference>
<comment type="caution">
    <text evidence="11">The sequence shown here is derived from an EMBL/GenBank/DDBJ whole genome shotgun (WGS) entry which is preliminary data.</text>
</comment>
<dbReference type="GO" id="GO:0005634">
    <property type="term" value="C:nucleus"/>
    <property type="evidence" value="ECO:0007669"/>
    <property type="project" value="UniProtKB-SubCell"/>
</dbReference>
<feature type="domain" description="C2H2-type" evidence="10">
    <location>
        <begin position="465"/>
        <end position="492"/>
    </location>
</feature>
<evidence type="ECO:0000256" key="6">
    <source>
        <dbReference type="ARBA" id="ARBA00023125"/>
    </source>
</evidence>
<keyword evidence="7" id="KW-0539">Nucleus</keyword>
<dbReference type="FunFam" id="3.30.160.60:FF:001498">
    <property type="entry name" value="Zinc finger protein 404"/>
    <property type="match status" value="1"/>
</dbReference>
<dbReference type="GO" id="GO:0000978">
    <property type="term" value="F:RNA polymerase II cis-regulatory region sequence-specific DNA binding"/>
    <property type="evidence" value="ECO:0007669"/>
    <property type="project" value="TreeGrafter"/>
</dbReference>
<proteinExistence type="predicted"/>
<evidence type="ECO:0000259" key="10">
    <source>
        <dbReference type="PROSITE" id="PS50157"/>
    </source>
</evidence>
<keyword evidence="5" id="KW-0862">Zinc</keyword>
<dbReference type="GO" id="GO:0003700">
    <property type="term" value="F:DNA-binding transcription factor activity"/>
    <property type="evidence" value="ECO:0007669"/>
    <property type="project" value="TreeGrafter"/>
</dbReference>
<reference evidence="11 12" key="1">
    <citation type="submission" date="2019-04" db="EMBL/GenBank/DDBJ databases">
        <title>The sequence and de novo assembly of Takifugu bimaculatus genome using PacBio and Hi-C technologies.</title>
        <authorList>
            <person name="Xu P."/>
            <person name="Liu B."/>
            <person name="Zhou Z."/>
        </authorList>
    </citation>
    <scope>NUCLEOTIDE SEQUENCE [LARGE SCALE GENOMIC DNA]</scope>
    <source>
        <strain evidence="11">TB-2018</strain>
        <tissue evidence="11">Muscle</tissue>
    </source>
</reference>
<dbReference type="SMART" id="SM00355">
    <property type="entry name" value="ZnF_C2H2"/>
    <property type="match status" value="5"/>
</dbReference>
<dbReference type="GO" id="GO:0008270">
    <property type="term" value="F:zinc ion binding"/>
    <property type="evidence" value="ECO:0007669"/>
    <property type="project" value="UniProtKB-KW"/>
</dbReference>
<dbReference type="FunFam" id="3.30.160.60:FF:000557">
    <property type="entry name" value="zinc finger and SCAN domain-containing protein 29"/>
    <property type="match status" value="2"/>
</dbReference>
<evidence type="ECO:0000313" key="11">
    <source>
        <dbReference type="EMBL" id="TNM98333.1"/>
    </source>
</evidence>
<dbReference type="SUPFAM" id="SSF57667">
    <property type="entry name" value="beta-beta-alpha zinc fingers"/>
    <property type="match status" value="2"/>
</dbReference>
<keyword evidence="4 8" id="KW-0863">Zinc-finger</keyword>
<feature type="region of interest" description="Disordered" evidence="9">
    <location>
        <begin position="74"/>
        <end position="104"/>
    </location>
</feature>
<keyword evidence="3" id="KW-0677">Repeat</keyword>
<accession>A0A4Z2C1Q2</accession>
<dbReference type="Pfam" id="PF00096">
    <property type="entry name" value="zf-C2H2"/>
    <property type="match status" value="4"/>
</dbReference>
<dbReference type="PANTHER" id="PTHR24404:SF114">
    <property type="entry name" value="KLUMPFUSS, ISOFORM B-RELATED"/>
    <property type="match status" value="1"/>
</dbReference>
<dbReference type="Proteomes" id="UP000516260">
    <property type="component" value="Chromosome 15"/>
</dbReference>
<keyword evidence="6" id="KW-0238">DNA-binding</keyword>
<feature type="domain" description="C2H2-type" evidence="10">
    <location>
        <begin position="493"/>
        <end position="520"/>
    </location>
</feature>
<feature type="domain" description="C2H2-type" evidence="10">
    <location>
        <begin position="249"/>
        <end position="271"/>
    </location>
</feature>
<dbReference type="PANTHER" id="PTHR24404">
    <property type="entry name" value="ZINC FINGER PROTEIN"/>
    <property type="match status" value="1"/>
</dbReference>
<dbReference type="InterPro" id="IPR013087">
    <property type="entry name" value="Znf_C2H2_type"/>
</dbReference>
<keyword evidence="2" id="KW-0479">Metal-binding</keyword>
<sequence>MLSTVALRAQISSIIDALSKAAVTEIVKVFEDGMVVMRLEVCRRDSEIKKLKTNLEVLHNELRKVQERVTLHADTGRAGNGTDAPDEQALPEVHTDEDQNSPSLPQVQVKCETLKGANNEATIQSDLPTLYQPSNTDWRMTQSQPEINNPDFLNIASLVPNSTMCLPESPLDPRMGAPSIGSDGFQHGKFGHSLLGLDQYRTLHNTVRRRTVKRLMFKKGFICPYCGKCFERAGHLERHKRIHTGEKPFCCEICGRRFNQKSSLKEHMKIHRRGILPRTTEIQECEKTAEQKLHADLQPEEECQIANDSFAKNMDMLKPDVSVKNEPAEQQINQPLMNGGTEQTLNIDNIDENFTLDRNNEQWISTLRGQNCSESSSAEYLRSSPQMSFHLLPSAVDTSCSTFSFSGKSYREMKQTMISQTPYGSSETLVMTNEAGLQGMVGSTGNHHQQSGSWSFQVFQQKKSFVCTYCGKVFERHGHLERHLRIHTGEKPYGCHICGRCFNQKSSLKGHMKTHRNGENMEAIEANHLMLPVSEDNLNSLKTGVGVLKEHVPGSTQSEQTLRIKLEPHMEDYQTLSPLGTNNCPAKSEHHQLWTIGLDTHADITEQNICALLPDDVRPKSRTCEAVEKQQECTSPRKSLPFVEHKPSEQLITSDHLVMGMQSTSDLTLAPEVQDHTMKQEVAVHDFTITNDKGDVFEVNLIPSGDHEDRSEQHFSGNNCFICSSCGKSFESFSLFQMHQCNNLT</sequence>
<dbReference type="Gene3D" id="3.30.160.60">
    <property type="entry name" value="Classic Zinc Finger"/>
    <property type="match status" value="4"/>
</dbReference>
<dbReference type="GO" id="GO:0006357">
    <property type="term" value="P:regulation of transcription by RNA polymerase II"/>
    <property type="evidence" value="ECO:0007669"/>
    <property type="project" value="TreeGrafter"/>
</dbReference>
<evidence type="ECO:0000256" key="3">
    <source>
        <dbReference type="ARBA" id="ARBA00022737"/>
    </source>
</evidence>
<evidence type="ECO:0000256" key="9">
    <source>
        <dbReference type="SAM" id="MobiDB-lite"/>
    </source>
</evidence>